<reference evidence="3" key="1">
    <citation type="journal article" date="2023" name="Int. J. Syst. Evol. Microbiol.">
        <title>Mesoterricola silvestris gen. nov., sp. nov., Mesoterricola sediminis sp. nov., Geothrix oryzae sp. nov., Geothrix edaphica sp. nov., Geothrix rubra sp. nov., and Geothrix limicola sp. nov., six novel members of Acidobacteriota isolated from soils.</title>
        <authorList>
            <person name="Itoh H."/>
            <person name="Sugisawa Y."/>
            <person name="Mise K."/>
            <person name="Xu Z."/>
            <person name="Kuniyasu M."/>
            <person name="Ushijima N."/>
            <person name="Kawano K."/>
            <person name="Kobayashi E."/>
            <person name="Shiratori Y."/>
            <person name="Masuda Y."/>
            <person name="Senoo K."/>
        </authorList>
    </citation>
    <scope>NUCLEOTIDE SEQUENCE [LARGE SCALE GENOMIC DNA]</scope>
    <source>
        <strain evidence="3">W79</strain>
    </source>
</reference>
<protein>
    <recommendedName>
        <fullName evidence="4">Lipoprotein</fullName>
    </recommendedName>
</protein>
<dbReference type="KEGG" id="msil:METEAL_26230"/>
<dbReference type="AlphaFoldDB" id="A0AA48GLG1"/>
<dbReference type="EMBL" id="AP027080">
    <property type="protein sequence ID" value="BDU73449.1"/>
    <property type="molecule type" value="Genomic_DNA"/>
</dbReference>
<name>A0AA48GLG1_9BACT</name>
<organism evidence="2 3">
    <name type="scientific">Mesoterricola silvestris</name>
    <dbReference type="NCBI Taxonomy" id="2927979"/>
    <lineage>
        <taxon>Bacteria</taxon>
        <taxon>Pseudomonadati</taxon>
        <taxon>Acidobacteriota</taxon>
        <taxon>Holophagae</taxon>
        <taxon>Holophagales</taxon>
        <taxon>Holophagaceae</taxon>
        <taxon>Mesoterricola</taxon>
    </lineage>
</organism>
<keyword evidence="3" id="KW-1185">Reference proteome</keyword>
<feature type="signal peptide" evidence="1">
    <location>
        <begin position="1"/>
        <end position="21"/>
    </location>
</feature>
<accession>A0AA48GLG1</accession>
<gene>
    <name evidence="2" type="ORF">METEAL_26230</name>
</gene>
<dbReference type="PROSITE" id="PS51257">
    <property type="entry name" value="PROKAR_LIPOPROTEIN"/>
    <property type="match status" value="1"/>
</dbReference>
<evidence type="ECO:0008006" key="4">
    <source>
        <dbReference type="Google" id="ProtNLM"/>
    </source>
</evidence>
<evidence type="ECO:0000313" key="3">
    <source>
        <dbReference type="Proteomes" id="UP001238179"/>
    </source>
</evidence>
<sequence length="252" mass="24831">MSSKRLFLGSLGAACSLLALALACGGKGGNSPDPRVPATSLGGAWTATGSGGGTSYTLVMPSDGTFRTFSANGSSVLSGKLLLSGQDLSGNLTFFFPEAMGITALPATLSGTGSKTGITFTLAASDPDLNNRMLTSAPDPLANAGAQLKQLEGTWTSAPSGNDTSTALTLTVDAAGNVSATSPAGTLQGTFIQPTAGANAFVAAYAYTPTAGANPGKAQSFSGSAYLRDNGGQLILAADNGKGGMGGVFTKQ</sequence>
<keyword evidence="1" id="KW-0732">Signal</keyword>
<evidence type="ECO:0000313" key="2">
    <source>
        <dbReference type="EMBL" id="BDU73449.1"/>
    </source>
</evidence>
<proteinExistence type="predicted"/>
<dbReference type="RefSeq" id="WP_316412117.1">
    <property type="nucleotide sequence ID" value="NZ_AP027080.1"/>
</dbReference>
<feature type="chain" id="PRO_5041300854" description="Lipoprotein" evidence="1">
    <location>
        <begin position="22"/>
        <end position="252"/>
    </location>
</feature>
<dbReference type="Proteomes" id="UP001238179">
    <property type="component" value="Chromosome"/>
</dbReference>
<evidence type="ECO:0000256" key="1">
    <source>
        <dbReference type="SAM" id="SignalP"/>
    </source>
</evidence>